<evidence type="ECO:0000256" key="5">
    <source>
        <dbReference type="ARBA" id="ARBA00023242"/>
    </source>
</evidence>
<sequence length="244" mass="26517">MAGIALPTSNQQQQQSSNGKAVVNGGGGGNEGGGQSDAQKDANATALQDYKNSALGSADAAIQQGLPLPVLQNIVATVNLEVRLDLKTIALHARNAEYNPKRFAAVIMRIREPKTTALIFASGKMVVTGAKSEDDSRLASRKYARIIQKLGFEAKFTEFKIQNIVGSCDVRFPIRLEGLAYGHGVYSSYEPELFPGLIYRMVKPKVVLLIFVSGKIVLTGAKVREEIYQAFNLIYPVLSEFRKP</sequence>
<evidence type="ECO:0000256" key="2">
    <source>
        <dbReference type="ARBA" id="ARBA00005560"/>
    </source>
</evidence>
<keyword evidence="3" id="KW-0238">DNA-binding</keyword>
<dbReference type="InterPro" id="IPR000814">
    <property type="entry name" value="TBP"/>
</dbReference>
<dbReference type="Gene3D" id="3.30.310.10">
    <property type="entry name" value="TATA-Binding Protein"/>
    <property type="match status" value="2"/>
</dbReference>
<dbReference type="InterPro" id="IPR012295">
    <property type="entry name" value="TBP_dom_sf"/>
</dbReference>
<keyword evidence="5" id="KW-0539">Nucleus</keyword>
<feature type="compositionally biased region" description="Low complexity" evidence="6">
    <location>
        <begin position="9"/>
        <end position="18"/>
    </location>
</feature>
<accession>A0A316UCU4</accession>
<evidence type="ECO:0000256" key="3">
    <source>
        <dbReference type="ARBA" id="ARBA00023125"/>
    </source>
</evidence>
<proteinExistence type="inferred from homology"/>
<dbReference type="EMBL" id="KZ819322">
    <property type="protein sequence ID" value="PWN22982.1"/>
    <property type="molecule type" value="Genomic_DNA"/>
</dbReference>
<name>A0A316UCU4_9BASI</name>
<dbReference type="SUPFAM" id="SSF55945">
    <property type="entry name" value="TATA-box binding protein-like"/>
    <property type="match status" value="2"/>
</dbReference>
<dbReference type="InterPro" id="IPR033710">
    <property type="entry name" value="TBP_eukaryotic"/>
</dbReference>
<keyword evidence="4" id="KW-0804">Transcription</keyword>
<dbReference type="HAMAP" id="MF_00408">
    <property type="entry name" value="TATA_bind_prot_arch"/>
    <property type="match status" value="1"/>
</dbReference>
<evidence type="ECO:0000313" key="8">
    <source>
        <dbReference type="Proteomes" id="UP000245942"/>
    </source>
</evidence>
<organism evidence="7 8">
    <name type="scientific">Pseudomicrostroma glucosiphilum</name>
    <dbReference type="NCBI Taxonomy" id="1684307"/>
    <lineage>
        <taxon>Eukaryota</taxon>
        <taxon>Fungi</taxon>
        <taxon>Dikarya</taxon>
        <taxon>Basidiomycota</taxon>
        <taxon>Ustilaginomycotina</taxon>
        <taxon>Exobasidiomycetes</taxon>
        <taxon>Microstromatales</taxon>
        <taxon>Microstromatales incertae sedis</taxon>
        <taxon>Pseudomicrostroma</taxon>
    </lineage>
</organism>
<dbReference type="GO" id="GO:0005634">
    <property type="term" value="C:nucleus"/>
    <property type="evidence" value="ECO:0007669"/>
    <property type="project" value="UniProtKB-SubCell"/>
</dbReference>
<dbReference type="FunFam" id="3.30.310.10:FF:000002">
    <property type="entry name" value="TATA-box-binding protein 2"/>
    <property type="match status" value="1"/>
</dbReference>
<dbReference type="STRING" id="1684307.A0A316UCU4"/>
<evidence type="ECO:0000256" key="4">
    <source>
        <dbReference type="ARBA" id="ARBA00023163"/>
    </source>
</evidence>
<dbReference type="OrthoDB" id="2127950at2759"/>
<dbReference type="GO" id="GO:0006367">
    <property type="term" value="P:transcription initiation at RNA polymerase II promoter"/>
    <property type="evidence" value="ECO:0007669"/>
    <property type="project" value="UniProtKB-ARBA"/>
</dbReference>
<evidence type="ECO:0000256" key="6">
    <source>
        <dbReference type="SAM" id="MobiDB-lite"/>
    </source>
</evidence>
<dbReference type="PANTHER" id="PTHR10126">
    <property type="entry name" value="TATA-BOX BINDING PROTEIN"/>
    <property type="match status" value="1"/>
</dbReference>
<keyword evidence="8" id="KW-1185">Reference proteome</keyword>
<dbReference type="GO" id="GO:0003677">
    <property type="term" value="F:DNA binding"/>
    <property type="evidence" value="ECO:0007669"/>
    <property type="project" value="UniProtKB-KW"/>
</dbReference>
<dbReference type="Proteomes" id="UP000245942">
    <property type="component" value="Unassembled WGS sequence"/>
</dbReference>
<dbReference type="GeneID" id="37013401"/>
<keyword evidence="7" id="KW-0396">Initiation factor</keyword>
<keyword evidence="7" id="KW-0648">Protein biosynthesis</keyword>
<evidence type="ECO:0000313" key="7">
    <source>
        <dbReference type="EMBL" id="PWN22982.1"/>
    </source>
</evidence>
<dbReference type="Pfam" id="PF00352">
    <property type="entry name" value="TBP"/>
    <property type="match status" value="2"/>
</dbReference>
<feature type="compositionally biased region" description="Gly residues" evidence="6">
    <location>
        <begin position="24"/>
        <end position="35"/>
    </location>
</feature>
<dbReference type="PROSITE" id="PS00351">
    <property type="entry name" value="TFIID"/>
    <property type="match status" value="1"/>
</dbReference>
<protein>
    <submittedName>
        <fullName evidence="7">Transcription initiation factor TFIID-1</fullName>
    </submittedName>
</protein>
<dbReference type="GO" id="GO:0005667">
    <property type="term" value="C:transcription regulator complex"/>
    <property type="evidence" value="ECO:0007669"/>
    <property type="project" value="UniProtKB-ARBA"/>
</dbReference>
<reference evidence="7 8" key="1">
    <citation type="journal article" date="2018" name="Mol. Biol. Evol.">
        <title>Broad Genomic Sampling Reveals a Smut Pathogenic Ancestry of the Fungal Clade Ustilaginomycotina.</title>
        <authorList>
            <person name="Kijpornyongpan T."/>
            <person name="Mondo S.J."/>
            <person name="Barry K."/>
            <person name="Sandor L."/>
            <person name="Lee J."/>
            <person name="Lipzen A."/>
            <person name="Pangilinan J."/>
            <person name="LaButti K."/>
            <person name="Hainaut M."/>
            <person name="Henrissat B."/>
            <person name="Grigoriev I.V."/>
            <person name="Spatafora J.W."/>
            <person name="Aime M.C."/>
        </authorList>
    </citation>
    <scope>NUCLEOTIDE SEQUENCE [LARGE SCALE GENOMIC DNA]</scope>
    <source>
        <strain evidence="7 8">MCA 4718</strain>
    </source>
</reference>
<feature type="region of interest" description="Disordered" evidence="6">
    <location>
        <begin position="1"/>
        <end position="39"/>
    </location>
</feature>
<dbReference type="FunFam" id="3.30.310.10:FF:000001">
    <property type="entry name" value="TATA-box-binding protein 2"/>
    <property type="match status" value="1"/>
</dbReference>
<comment type="subcellular location">
    <subcellularLocation>
        <location evidence="1">Nucleus</location>
    </subcellularLocation>
</comment>
<dbReference type="AlphaFoldDB" id="A0A316UCU4"/>
<dbReference type="PRINTS" id="PR00686">
    <property type="entry name" value="TIFACTORIID"/>
</dbReference>
<comment type="similarity">
    <text evidence="2">Belongs to the TBP family.</text>
</comment>
<gene>
    <name evidence="7" type="ORF">BCV69DRAFT_280598</name>
</gene>
<dbReference type="GO" id="GO:0003743">
    <property type="term" value="F:translation initiation factor activity"/>
    <property type="evidence" value="ECO:0007669"/>
    <property type="project" value="UniProtKB-KW"/>
</dbReference>
<evidence type="ECO:0000256" key="1">
    <source>
        <dbReference type="ARBA" id="ARBA00004123"/>
    </source>
</evidence>
<dbReference type="CDD" id="cd04516">
    <property type="entry name" value="TBP_eukaryotes"/>
    <property type="match status" value="1"/>
</dbReference>
<dbReference type="InterPro" id="IPR030491">
    <property type="entry name" value="TBP_CS"/>
</dbReference>
<dbReference type="RefSeq" id="XP_025350142.1">
    <property type="nucleotide sequence ID" value="XM_025491667.1"/>
</dbReference>